<dbReference type="Proteomes" id="UP000017148">
    <property type="component" value="Unassembled WGS sequence"/>
</dbReference>
<comment type="caution">
    <text evidence="3">The sequence shown here is derived from an EMBL/GenBank/DDBJ whole genome shotgun (WGS) entry which is preliminary data.</text>
</comment>
<dbReference type="InterPro" id="IPR052169">
    <property type="entry name" value="CW_Biosynth-Accessory"/>
</dbReference>
<evidence type="ECO:0000256" key="1">
    <source>
        <dbReference type="ARBA" id="ARBA00005662"/>
    </source>
</evidence>
<evidence type="ECO:0000259" key="2">
    <source>
        <dbReference type="SMART" id="SM00854"/>
    </source>
</evidence>
<dbReference type="Gene3D" id="3.60.21.10">
    <property type="match status" value="1"/>
</dbReference>
<name>U7D8U9_9BACT</name>
<dbReference type="InterPro" id="IPR019079">
    <property type="entry name" value="Capsule_synth_CapA"/>
</dbReference>
<dbReference type="CDD" id="cd07381">
    <property type="entry name" value="MPP_CapA"/>
    <property type="match status" value="1"/>
</dbReference>
<protein>
    <submittedName>
        <fullName evidence="3">Poly-gamma-glutamate biosynthesis protein</fullName>
    </submittedName>
</protein>
<dbReference type="Pfam" id="PF09587">
    <property type="entry name" value="PGA_cap"/>
    <property type="match status" value="1"/>
</dbReference>
<accession>U7D8U9</accession>
<dbReference type="STRING" id="1313304.CALK_0579"/>
<dbReference type="EMBL" id="ASJR01000004">
    <property type="protein sequence ID" value="ERP38809.1"/>
    <property type="molecule type" value="Genomic_DNA"/>
</dbReference>
<proteinExistence type="inferred from homology"/>
<evidence type="ECO:0000313" key="4">
    <source>
        <dbReference type="Proteomes" id="UP000017148"/>
    </source>
</evidence>
<comment type="similarity">
    <text evidence="1">Belongs to the CapA family.</text>
</comment>
<gene>
    <name evidence="3" type="ORF">CALK_0579</name>
</gene>
<organism evidence="3 4">
    <name type="scientific">Chitinivibrio alkaliphilus ACht1</name>
    <dbReference type="NCBI Taxonomy" id="1313304"/>
    <lineage>
        <taxon>Bacteria</taxon>
        <taxon>Pseudomonadati</taxon>
        <taxon>Fibrobacterota</taxon>
        <taxon>Chitinivibrionia</taxon>
        <taxon>Chitinivibrionales</taxon>
        <taxon>Chitinivibrionaceae</taxon>
        <taxon>Chitinivibrio</taxon>
    </lineage>
</organism>
<dbReference type="PANTHER" id="PTHR33393:SF11">
    <property type="entry name" value="POLYGLUTAMINE SYNTHESIS ACCESSORY PROTEIN RV0574C-RELATED"/>
    <property type="match status" value="1"/>
</dbReference>
<sequence length="342" mass="39066">MTRRDLAAPASRRLWDEIGDSLFSADFVTGNLEFPINPHTQHYRILRYSVREEFAEPFISLPPKGGFDYFSLGNNHINDSYAEGVRNTMEYLDAHSILHSGCSAVEEDIDTFPIVDINGISVALLSYTFTTNGVELEDDFTYGVNLVRFNALDDADYDPSLIHRHIEKARQDGADLIVCNIHWGIEFEYYPSKRLVSRAHDLLEAGVDVIVGHHPHILNPAEWYTTKDGRNTLCCYSLGNLTSFALKRPTMKLSEIVKFSVEAGNASDGSRKIRLTGATIEPTFFCKHGFGKKADHRILPLFKTYEELDSRSDLTPWQKYQIRHVYAEYQQYFLQKDAFTYV</sequence>
<evidence type="ECO:0000313" key="3">
    <source>
        <dbReference type="EMBL" id="ERP38809.1"/>
    </source>
</evidence>
<dbReference type="SMART" id="SM00854">
    <property type="entry name" value="PGA_cap"/>
    <property type="match status" value="1"/>
</dbReference>
<dbReference type="PANTHER" id="PTHR33393">
    <property type="entry name" value="POLYGLUTAMINE SYNTHESIS ACCESSORY PROTEIN RV0574C-RELATED"/>
    <property type="match status" value="1"/>
</dbReference>
<feature type="domain" description="Capsule synthesis protein CapA" evidence="2">
    <location>
        <begin position="1"/>
        <end position="245"/>
    </location>
</feature>
<dbReference type="SUPFAM" id="SSF56300">
    <property type="entry name" value="Metallo-dependent phosphatases"/>
    <property type="match status" value="1"/>
</dbReference>
<dbReference type="eggNOG" id="COG2843">
    <property type="taxonomic scope" value="Bacteria"/>
</dbReference>
<keyword evidence="4" id="KW-1185">Reference proteome</keyword>
<dbReference type="InterPro" id="IPR029052">
    <property type="entry name" value="Metallo-depent_PP-like"/>
</dbReference>
<reference evidence="3 4" key="1">
    <citation type="journal article" date="2013" name="Environ. Microbiol.">
        <title>Genome analysis of Chitinivibrio alkaliphilus gen. nov., sp. nov., a novel extremely haloalkaliphilic anaerobic chitinolytic bacterium from the candidate phylum Termite Group 3.</title>
        <authorList>
            <person name="Sorokin D.Y."/>
            <person name="Gumerov V.M."/>
            <person name="Rakitin A.L."/>
            <person name="Beletsky A.V."/>
            <person name="Damste J.S."/>
            <person name="Muyzer G."/>
            <person name="Mardanov A.V."/>
            <person name="Ravin N.V."/>
        </authorList>
    </citation>
    <scope>NUCLEOTIDE SEQUENCE [LARGE SCALE GENOMIC DNA]</scope>
    <source>
        <strain evidence="3 4">ACht1</strain>
    </source>
</reference>
<dbReference type="AlphaFoldDB" id="U7D8U9"/>